<dbReference type="Gene3D" id="1.10.10.10">
    <property type="entry name" value="Winged helix-like DNA-binding domain superfamily/Winged helix DNA-binding domain"/>
    <property type="match status" value="1"/>
</dbReference>
<gene>
    <name evidence="6" type="primary">anr_2</name>
    <name evidence="6" type="ORF">SDC9_43961</name>
</gene>
<evidence type="ECO:0000313" key="6">
    <source>
        <dbReference type="EMBL" id="MPL97766.1"/>
    </source>
</evidence>
<dbReference type="CDD" id="cd00038">
    <property type="entry name" value="CAP_ED"/>
    <property type="match status" value="1"/>
</dbReference>
<evidence type="ECO:0000256" key="3">
    <source>
        <dbReference type="ARBA" id="ARBA00023163"/>
    </source>
</evidence>
<reference evidence="6" key="1">
    <citation type="submission" date="2019-08" db="EMBL/GenBank/DDBJ databases">
        <authorList>
            <person name="Kucharzyk K."/>
            <person name="Murdoch R.W."/>
            <person name="Higgins S."/>
            <person name="Loffler F."/>
        </authorList>
    </citation>
    <scope>NUCLEOTIDE SEQUENCE</scope>
</reference>
<evidence type="ECO:0000256" key="2">
    <source>
        <dbReference type="ARBA" id="ARBA00023125"/>
    </source>
</evidence>
<dbReference type="EMBL" id="VSSQ01000573">
    <property type="protein sequence ID" value="MPL97766.1"/>
    <property type="molecule type" value="Genomic_DNA"/>
</dbReference>
<keyword evidence="1" id="KW-0805">Transcription regulation</keyword>
<feature type="domain" description="Cyclic nucleotide-binding" evidence="4">
    <location>
        <begin position="17"/>
        <end position="81"/>
    </location>
</feature>
<dbReference type="InterPro" id="IPR036390">
    <property type="entry name" value="WH_DNA-bd_sf"/>
</dbReference>
<dbReference type="Pfam" id="PF13545">
    <property type="entry name" value="HTH_Crp_2"/>
    <property type="match status" value="1"/>
</dbReference>
<comment type="caution">
    <text evidence="6">The sequence shown here is derived from an EMBL/GenBank/DDBJ whole genome shotgun (WGS) entry which is preliminary data.</text>
</comment>
<dbReference type="InterPro" id="IPR050397">
    <property type="entry name" value="Env_Response_Regulators"/>
</dbReference>
<dbReference type="PANTHER" id="PTHR24567:SF26">
    <property type="entry name" value="REGULATORY PROTEIN YEIL"/>
    <property type="match status" value="1"/>
</dbReference>
<dbReference type="AlphaFoldDB" id="A0A644W2K9"/>
<keyword evidence="3" id="KW-0804">Transcription</keyword>
<dbReference type="PANTHER" id="PTHR24567">
    <property type="entry name" value="CRP FAMILY TRANSCRIPTIONAL REGULATORY PROTEIN"/>
    <property type="match status" value="1"/>
</dbReference>
<dbReference type="InterPro" id="IPR000595">
    <property type="entry name" value="cNMP-bd_dom"/>
</dbReference>
<evidence type="ECO:0000259" key="4">
    <source>
        <dbReference type="PROSITE" id="PS50042"/>
    </source>
</evidence>
<dbReference type="InterPro" id="IPR036388">
    <property type="entry name" value="WH-like_DNA-bd_sf"/>
</dbReference>
<name>A0A644W2K9_9ZZZZ</name>
<dbReference type="PROSITE" id="PS51063">
    <property type="entry name" value="HTH_CRP_2"/>
    <property type="match status" value="1"/>
</dbReference>
<proteinExistence type="predicted"/>
<dbReference type="SUPFAM" id="SSF51206">
    <property type="entry name" value="cAMP-binding domain-like"/>
    <property type="match status" value="1"/>
</dbReference>
<protein>
    <submittedName>
        <fullName evidence="6">Transcriptional activator protein Anr</fullName>
    </submittedName>
</protein>
<dbReference type="SUPFAM" id="SSF46785">
    <property type="entry name" value="Winged helix' DNA-binding domain"/>
    <property type="match status" value="1"/>
</dbReference>
<dbReference type="InterPro" id="IPR012318">
    <property type="entry name" value="HTH_CRP"/>
</dbReference>
<dbReference type="InterPro" id="IPR014710">
    <property type="entry name" value="RmlC-like_jellyroll"/>
</dbReference>
<dbReference type="GO" id="GO:0003677">
    <property type="term" value="F:DNA binding"/>
    <property type="evidence" value="ECO:0007669"/>
    <property type="project" value="UniProtKB-KW"/>
</dbReference>
<dbReference type="Gene3D" id="2.60.120.10">
    <property type="entry name" value="Jelly Rolls"/>
    <property type="match status" value="1"/>
</dbReference>
<accession>A0A644W2K9</accession>
<dbReference type="PROSITE" id="PS50042">
    <property type="entry name" value="CNMP_BINDING_3"/>
    <property type="match status" value="1"/>
</dbReference>
<sequence>MINKDENCVNCAFRTEICKYLNQEDFSELNDSSVVTHFHKGEIIINQGEELNSIVYLSSGLVKLEHVSGNKQIQIPALIKGPALLCGNYQISGMHNLMSAVAIEETDVCMINIGILRNRMKQNAQFAMTIMEMLSMYHQRVFEKQLTLSCKRVPGRIAGMLILFMEKFYNTDEFSLPLSRRELSQLANCSEENVIRTLSSFEKDGIIQLSGKSVRIIDAGRLHKIYDLG</sequence>
<dbReference type="InterPro" id="IPR018490">
    <property type="entry name" value="cNMP-bd_dom_sf"/>
</dbReference>
<evidence type="ECO:0000256" key="1">
    <source>
        <dbReference type="ARBA" id="ARBA00023015"/>
    </source>
</evidence>
<dbReference type="GO" id="GO:0005829">
    <property type="term" value="C:cytosol"/>
    <property type="evidence" value="ECO:0007669"/>
    <property type="project" value="TreeGrafter"/>
</dbReference>
<organism evidence="6">
    <name type="scientific">bioreactor metagenome</name>
    <dbReference type="NCBI Taxonomy" id="1076179"/>
    <lineage>
        <taxon>unclassified sequences</taxon>
        <taxon>metagenomes</taxon>
        <taxon>ecological metagenomes</taxon>
    </lineage>
</organism>
<dbReference type="Pfam" id="PF00027">
    <property type="entry name" value="cNMP_binding"/>
    <property type="match status" value="1"/>
</dbReference>
<dbReference type="GO" id="GO:0003700">
    <property type="term" value="F:DNA-binding transcription factor activity"/>
    <property type="evidence" value="ECO:0007669"/>
    <property type="project" value="TreeGrafter"/>
</dbReference>
<dbReference type="SMART" id="SM00419">
    <property type="entry name" value="HTH_CRP"/>
    <property type="match status" value="1"/>
</dbReference>
<feature type="domain" description="HTH crp-type" evidence="5">
    <location>
        <begin position="151"/>
        <end position="220"/>
    </location>
</feature>
<keyword evidence="2" id="KW-0238">DNA-binding</keyword>
<evidence type="ECO:0000259" key="5">
    <source>
        <dbReference type="PROSITE" id="PS51063"/>
    </source>
</evidence>